<name>A0A0C2ZM85_9AGAM</name>
<evidence type="ECO:0000313" key="1">
    <source>
        <dbReference type="EMBL" id="KIM53727.1"/>
    </source>
</evidence>
<keyword evidence="2" id="KW-1185">Reference proteome</keyword>
<gene>
    <name evidence="1" type="ORF">SCLCIDRAFT_1222594</name>
</gene>
<reference evidence="2" key="2">
    <citation type="submission" date="2015-01" db="EMBL/GenBank/DDBJ databases">
        <title>Evolutionary Origins and Diversification of the Mycorrhizal Mutualists.</title>
        <authorList>
            <consortium name="DOE Joint Genome Institute"/>
            <consortium name="Mycorrhizal Genomics Consortium"/>
            <person name="Kohler A."/>
            <person name="Kuo A."/>
            <person name="Nagy L.G."/>
            <person name="Floudas D."/>
            <person name="Copeland A."/>
            <person name="Barry K.W."/>
            <person name="Cichocki N."/>
            <person name="Veneault-Fourrey C."/>
            <person name="LaButti K."/>
            <person name="Lindquist E.A."/>
            <person name="Lipzen A."/>
            <person name="Lundell T."/>
            <person name="Morin E."/>
            <person name="Murat C."/>
            <person name="Riley R."/>
            <person name="Ohm R."/>
            <person name="Sun H."/>
            <person name="Tunlid A."/>
            <person name="Henrissat B."/>
            <person name="Grigoriev I.V."/>
            <person name="Hibbett D.S."/>
            <person name="Martin F."/>
        </authorList>
    </citation>
    <scope>NUCLEOTIDE SEQUENCE [LARGE SCALE GENOMIC DNA]</scope>
    <source>
        <strain evidence="2">Foug A</strain>
    </source>
</reference>
<sequence>MNACQFTLVERDVPAPRCHPWVFALLHATGIDLTDIKLYQTSRTFICRPTFDIEDANAEYKTFPGNNRVPSHFFWNHGRTQQTVGIA</sequence>
<proteinExistence type="predicted"/>
<dbReference type="HOGENOM" id="CLU_2484624_0_0_1"/>
<dbReference type="EMBL" id="KN822173">
    <property type="protein sequence ID" value="KIM53727.1"/>
    <property type="molecule type" value="Genomic_DNA"/>
</dbReference>
<dbReference type="InParanoid" id="A0A0C2ZM85"/>
<organism evidence="1 2">
    <name type="scientific">Scleroderma citrinum Foug A</name>
    <dbReference type="NCBI Taxonomy" id="1036808"/>
    <lineage>
        <taxon>Eukaryota</taxon>
        <taxon>Fungi</taxon>
        <taxon>Dikarya</taxon>
        <taxon>Basidiomycota</taxon>
        <taxon>Agaricomycotina</taxon>
        <taxon>Agaricomycetes</taxon>
        <taxon>Agaricomycetidae</taxon>
        <taxon>Boletales</taxon>
        <taxon>Sclerodermatineae</taxon>
        <taxon>Sclerodermataceae</taxon>
        <taxon>Scleroderma</taxon>
    </lineage>
</organism>
<reference evidence="1 2" key="1">
    <citation type="submission" date="2014-04" db="EMBL/GenBank/DDBJ databases">
        <authorList>
            <consortium name="DOE Joint Genome Institute"/>
            <person name="Kuo A."/>
            <person name="Kohler A."/>
            <person name="Nagy L.G."/>
            <person name="Floudas D."/>
            <person name="Copeland A."/>
            <person name="Barry K.W."/>
            <person name="Cichocki N."/>
            <person name="Veneault-Fourrey C."/>
            <person name="LaButti K."/>
            <person name="Lindquist E.A."/>
            <person name="Lipzen A."/>
            <person name="Lundell T."/>
            <person name="Morin E."/>
            <person name="Murat C."/>
            <person name="Sun H."/>
            <person name="Tunlid A."/>
            <person name="Henrissat B."/>
            <person name="Grigoriev I.V."/>
            <person name="Hibbett D.S."/>
            <person name="Martin F."/>
            <person name="Nordberg H.P."/>
            <person name="Cantor M.N."/>
            <person name="Hua S.X."/>
        </authorList>
    </citation>
    <scope>NUCLEOTIDE SEQUENCE [LARGE SCALE GENOMIC DNA]</scope>
    <source>
        <strain evidence="1 2">Foug A</strain>
    </source>
</reference>
<protein>
    <submittedName>
        <fullName evidence="1">Uncharacterized protein</fullName>
    </submittedName>
</protein>
<dbReference type="Proteomes" id="UP000053989">
    <property type="component" value="Unassembled WGS sequence"/>
</dbReference>
<evidence type="ECO:0000313" key="2">
    <source>
        <dbReference type="Proteomes" id="UP000053989"/>
    </source>
</evidence>
<dbReference type="AlphaFoldDB" id="A0A0C2ZM85"/>
<accession>A0A0C2ZM85</accession>